<dbReference type="STRING" id="1798396.A2973_04635"/>
<evidence type="ECO:0000256" key="1">
    <source>
        <dbReference type="SAM" id="Coils"/>
    </source>
</evidence>
<feature type="transmembrane region" description="Helical" evidence="2">
    <location>
        <begin position="65"/>
        <end position="85"/>
    </location>
</feature>
<keyword evidence="2" id="KW-1133">Transmembrane helix</keyword>
<keyword evidence="2" id="KW-0472">Membrane</keyword>
<gene>
    <name evidence="3" type="ORF">A2973_04635</name>
</gene>
<sequence>MSAQNQIEVTLAQLQEDIEKIKARNRRVEADKAWETSLSRTVFIATSTFILLYIFFRLNRSEQPFLNSFVSTVTYLLSTFSYGVLKRWWLKRQGEH</sequence>
<evidence type="ECO:0000256" key="2">
    <source>
        <dbReference type="SAM" id="Phobius"/>
    </source>
</evidence>
<comment type="caution">
    <text evidence="3">The sequence shown here is derived from an EMBL/GenBank/DDBJ whole genome shotgun (WGS) entry which is preliminary data.</text>
</comment>
<feature type="transmembrane region" description="Helical" evidence="2">
    <location>
        <begin position="42"/>
        <end position="59"/>
    </location>
</feature>
<dbReference type="AlphaFoldDB" id="A0A1F6AZQ9"/>
<dbReference type="Proteomes" id="UP000176409">
    <property type="component" value="Unassembled WGS sequence"/>
</dbReference>
<keyword evidence="1" id="KW-0175">Coiled coil</keyword>
<dbReference type="EMBL" id="MFJZ01000029">
    <property type="protein sequence ID" value="OGG30161.1"/>
    <property type="molecule type" value="Genomic_DNA"/>
</dbReference>
<keyword evidence="2" id="KW-0812">Transmembrane</keyword>
<evidence type="ECO:0000313" key="4">
    <source>
        <dbReference type="Proteomes" id="UP000176409"/>
    </source>
</evidence>
<protein>
    <submittedName>
        <fullName evidence="3">Uncharacterized protein</fullName>
    </submittedName>
</protein>
<feature type="coiled-coil region" evidence="1">
    <location>
        <begin position="4"/>
        <end position="31"/>
    </location>
</feature>
<reference evidence="3 4" key="1">
    <citation type="journal article" date="2016" name="Nat. Commun.">
        <title>Thousands of microbial genomes shed light on interconnected biogeochemical processes in an aquifer system.</title>
        <authorList>
            <person name="Anantharaman K."/>
            <person name="Brown C.T."/>
            <person name="Hug L.A."/>
            <person name="Sharon I."/>
            <person name="Castelle C.J."/>
            <person name="Probst A.J."/>
            <person name="Thomas B.C."/>
            <person name="Singh A."/>
            <person name="Wilkins M.J."/>
            <person name="Karaoz U."/>
            <person name="Brodie E.L."/>
            <person name="Williams K.H."/>
            <person name="Hubbard S.S."/>
            <person name="Banfield J.F."/>
        </authorList>
    </citation>
    <scope>NUCLEOTIDE SEQUENCE [LARGE SCALE GENOMIC DNA]</scope>
</reference>
<evidence type="ECO:0000313" key="3">
    <source>
        <dbReference type="EMBL" id="OGG30161.1"/>
    </source>
</evidence>
<name>A0A1F6AZQ9_9BACT</name>
<proteinExistence type="predicted"/>
<accession>A0A1F6AZQ9</accession>
<organism evidence="3 4">
    <name type="scientific">Candidatus Gottesmanbacteria bacterium RIFCSPLOWO2_01_FULL_49_10</name>
    <dbReference type="NCBI Taxonomy" id="1798396"/>
    <lineage>
        <taxon>Bacteria</taxon>
        <taxon>Candidatus Gottesmaniibacteriota</taxon>
    </lineage>
</organism>